<protein>
    <submittedName>
        <fullName evidence="1">(northern house mosquito) hypothetical protein</fullName>
    </submittedName>
</protein>
<proteinExistence type="predicted"/>
<organism evidence="1">
    <name type="scientific">Culex pipiens</name>
    <name type="common">House mosquito</name>
    <dbReference type="NCBI Taxonomy" id="7175"/>
    <lineage>
        <taxon>Eukaryota</taxon>
        <taxon>Metazoa</taxon>
        <taxon>Ecdysozoa</taxon>
        <taxon>Arthropoda</taxon>
        <taxon>Hexapoda</taxon>
        <taxon>Insecta</taxon>
        <taxon>Pterygota</taxon>
        <taxon>Neoptera</taxon>
        <taxon>Endopterygota</taxon>
        <taxon>Diptera</taxon>
        <taxon>Nematocera</taxon>
        <taxon>Culicoidea</taxon>
        <taxon>Culicidae</taxon>
        <taxon>Culicinae</taxon>
        <taxon>Culicini</taxon>
        <taxon>Culex</taxon>
        <taxon>Culex</taxon>
    </lineage>
</organism>
<sequence length="99" mass="11717">MASGNSRMFGKFRIRYYFKTNLLYFFDENMLAPFLQSDLLPNRLMLKTLLEALIERTHLDFYAELRQNSAEIRTTYRSAEIYSESRQNGSHSTEFSAKN</sequence>
<evidence type="ECO:0000313" key="1">
    <source>
        <dbReference type="EMBL" id="CAG6450351.1"/>
    </source>
</evidence>
<dbReference type="EMBL" id="HBUE01015499">
    <property type="protein sequence ID" value="CAG6450351.1"/>
    <property type="molecule type" value="Transcribed_RNA"/>
</dbReference>
<dbReference type="AlphaFoldDB" id="A0A8D8A9C4"/>
<name>A0A8D8A9C4_CULPI</name>
<reference evidence="1" key="1">
    <citation type="submission" date="2021-05" db="EMBL/GenBank/DDBJ databases">
        <authorList>
            <person name="Alioto T."/>
            <person name="Alioto T."/>
            <person name="Gomez Garrido J."/>
        </authorList>
    </citation>
    <scope>NUCLEOTIDE SEQUENCE</scope>
</reference>
<accession>A0A8D8A9C4</accession>